<evidence type="ECO:0000256" key="4">
    <source>
        <dbReference type="ARBA" id="ARBA00038303"/>
    </source>
</evidence>
<dbReference type="PANTHER" id="PTHR33603:SF1">
    <property type="entry name" value="RIBOSOMAL RNA LARGE SUBUNIT METHYLTRANSFERASE H"/>
    <property type="match status" value="1"/>
</dbReference>
<dbReference type="PANTHER" id="PTHR33603">
    <property type="entry name" value="METHYLTRANSFERASE"/>
    <property type="match status" value="1"/>
</dbReference>
<evidence type="ECO:0000256" key="1">
    <source>
        <dbReference type="ARBA" id="ARBA00022603"/>
    </source>
</evidence>
<keyword evidence="5" id="KW-0963">Cytoplasm</keyword>
<evidence type="ECO:0000313" key="6">
    <source>
        <dbReference type="EMBL" id="QQG66279.1"/>
    </source>
</evidence>
<dbReference type="KEGG" id="dog:HP555_10600"/>
<dbReference type="InterPro" id="IPR029026">
    <property type="entry name" value="tRNA_m1G_MTases_N"/>
</dbReference>
<comment type="subunit">
    <text evidence="5">Homodimer.</text>
</comment>
<evidence type="ECO:0000256" key="3">
    <source>
        <dbReference type="ARBA" id="ARBA00022691"/>
    </source>
</evidence>
<comment type="catalytic activity">
    <reaction evidence="5">
        <text>pseudouridine(1915) in 23S rRNA + S-adenosyl-L-methionine = N(3)-methylpseudouridine(1915) in 23S rRNA + S-adenosyl-L-homocysteine + H(+)</text>
        <dbReference type="Rhea" id="RHEA:42752"/>
        <dbReference type="Rhea" id="RHEA-COMP:10221"/>
        <dbReference type="Rhea" id="RHEA-COMP:10222"/>
        <dbReference type="ChEBI" id="CHEBI:15378"/>
        <dbReference type="ChEBI" id="CHEBI:57856"/>
        <dbReference type="ChEBI" id="CHEBI:59789"/>
        <dbReference type="ChEBI" id="CHEBI:65314"/>
        <dbReference type="ChEBI" id="CHEBI:74486"/>
        <dbReference type="EC" id="2.1.1.177"/>
    </reaction>
</comment>
<reference evidence="6 7" key="1">
    <citation type="submission" date="2020-05" db="EMBL/GenBank/DDBJ databases">
        <title>Complete genome of Desulfobulbus oligotrophicus.</title>
        <authorList>
            <person name="Podar M."/>
        </authorList>
    </citation>
    <scope>NUCLEOTIDE SEQUENCE [LARGE SCALE GENOMIC DNA]</scope>
    <source>
        <strain evidence="6 7">Prop6</strain>
    </source>
</reference>
<accession>A0A7T5VEH3</accession>
<feature type="binding site" evidence="5">
    <location>
        <position position="72"/>
    </location>
    <ligand>
        <name>S-adenosyl-L-methionine</name>
        <dbReference type="ChEBI" id="CHEBI:59789"/>
    </ligand>
</feature>
<evidence type="ECO:0000256" key="5">
    <source>
        <dbReference type="HAMAP-Rule" id="MF_00658"/>
    </source>
</evidence>
<dbReference type="PIRSF" id="PIRSF004505">
    <property type="entry name" value="MT_bac"/>
    <property type="match status" value="1"/>
</dbReference>
<dbReference type="HAMAP" id="MF_00658">
    <property type="entry name" value="23SrRNA_methyltr_H"/>
    <property type="match status" value="1"/>
</dbReference>
<dbReference type="CDD" id="cd18081">
    <property type="entry name" value="RlmH-like"/>
    <property type="match status" value="1"/>
</dbReference>
<dbReference type="Proteomes" id="UP000596092">
    <property type="component" value="Chromosome"/>
</dbReference>
<evidence type="ECO:0000256" key="2">
    <source>
        <dbReference type="ARBA" id="ARBA00022679"/>
    </source>
</evidence>
<keyword evidence="2 5" id="KW-0808">Transferase</keyword>
<dbReference type="InterPro" id="IPR003742">
    <property type="entry name" value="RlmH-like"/>
</dbReference>
<organism evidence="6 7">
    <name type="scientific">Desulfobulbus oligotrophicus</name>
    <dbReference type="NCBI Taxonomy" id="1909699"/>
    <lineage>
        <taxon>Bacteria</taxon>
        <taxon>Pseudomonadati</taxon>
        <taxon>Thermodesulfobacteriota</taxon>
        <taxon>Desulfobulbia</taxon>
        <taxon>Desulfobulbales</taxon>
        <taxon>Desulfobulbaceae</taxon>
        <taxon>Desulfobulbus</taxon>
    </lineage>
</organism>
<dbReference type="InterPro" id="IPR029028">
    <property type="entry name" value="Alpha/beta_knot_MTases"/>
</dbReference>
<dbReference type="EC" id="2.1.1.177" evidence="5"/>
<dbReference type="SUPFAM" id="SSF75217">
    <property type="entry name" value="alpha/beta knot"/>
    <property type="match status" value="1"/>
</dbReference>
<comment type="similarity">
    <text evidence="4 5">Belongs to the RNA methyltransferase RlmH family.</text>
</comment>
<keyword evidence="7" id="KW-1185">Reference proteome</keyword>
<feature type="binding site" evidence="5">
    <location>
        <begin position="123"/>
        <end position="128"/>
    </location>
    <ligand>
        <name>S-adenosyl-L-methionine</name>
        <dbReference type="ChEBI" id="CHEBI:59789"/>
    </ligand>
</feature>
<dbReference type="RefSeq" id="WP_199262292.1">
    <property type="nucleotide sequence ID" value="NZ_CP054140.1"/>
</dbReference>
<comment type="subcellular location">
    <subcellularLocation>
        <location evidence="5">Cytoplasm</location>
    </subcellularLocation>
</comment>
<protein>
    <recommendedName>
        <fullName evidence="5">Ribosomal RNA large subunit methyltransferase H</fullName>
        <ecNumber evidence="5">2.1.1.177</ecNumber>
    </recommendedName>
    <alternativeName>
        <fullName evidence="5">23S rRNA (pseudouridine1915-N3)-methyltransferase</fullName>
    </alternativeName>
    <alternativeName>
        <fullName evidence="5">23S rRNA m3Psi1915 methyltransferase</fullName>
    </alternativeName>
    <alternativeName>
        <fullName evidence="5">rRNA (pseudouridine-N3-)-methyltransferase RlmH</fullName>
    </alternativeName>
</protein>
<evidence type="ECO:0000313" key="7">
    <source>
        <dbReference type="Proteomes" id="UP000596092"/>
    </source>
</evidence>
<dbReference type="EMBL" id="CP054140">
    <property type="protein sequence ID" value="QQG66279.1"/>
    <property type="molecule type" value="Genomic_DNA"/>
</dbReference>
<comment type="function">
    <text evidence="5">Specifically methylates the pseudouridine at position 1915 (m3Psi1915) in 23S rRNA.</text>
</comment>
<dbReference type="AlphaFoldDB" id="A0A7T5VEH3"/>
<sequence>MKLLIPLLGKTKESFLDSAIREYTIRLNRFLTVELPVLREQRRRKTTDEAIRAAEAVQLLEQATTANFCIALDPKGISVTSEELAGMLNRWRHQGLGLICFFIGGYSGLHSSVLHRADQILSLSHLTFTHEMTRMILLEQLYRACTIIAGHNYHK</sequence>
<feature type="binding site" evidence="5">
    <location>
        <position position="104"/>
    </location>
    <ligand>
        <name>S-adenosyl-L-methionine</name>
        <dbReference type="ChEBI" id="CHEBI:59789"/>
    </ligand>
</feature>
<keyword evidence="3 5" id="KW-0949">S-adenosyl-L-methionine</keyword>
<dbReference type="Gene3D" id="3.40.1280.10">
    <property type="match status" value="1"/>
</dbReference>
<keyword evidence="5" id="KW-0698">rRNA processing</keyword>
<dbReference type="GO" id="GO:0070038">
    <property type="term" value="F:rRNA (pseudouridine-N3-)-methyltransferase activity"/>
    <property type="evidence" value="ECO:0007669"/>
    <property type="project" value="UniProtKB-UniRule"/>
</dbReference>
<proteinExistence type="inferred from homology"/>
<dbReference type="Pfam" id="PF02590">
    <property type="entry name" value="SPOUT_MTase"/>
    <property type="match status" value="1"/>
</dbReference>
<gene>
    <name evidence="5" type="primary">rlmH</name>
    <name evidence="6" type="ORF">HP555_10600</name>
</gene>
<name>A0A7T5VEH3_9BACT</name>
<keyword evidence="1 5" id="KW-0489">Methyltransferase</keyword>
<dbReference type="GO" id="GO:0005737">
    <property type="term" value="C:cytoplasm"/>
    <property type="evidence" value="ECO:0007669"/>
    <property type="project" value="UniProtKB-SubCell"/>
</dbReference>